<evidence type="ECO:0000313" key="12">
    <source>
        <dbReference type="Proteomes" id="UP000034832"/>
    </source>
</evidence>
<dbReference type="RefSeq" id="WP_046826383.1">
    <property type="nucleotide sequence ID" value="NZ_LBIA02000001.1"/>
</dbReference>
<dbReference type="Gene3D" id="2.40.50.100">
    <property type="match status" value="1"/>
</dbReference>
<dbReference type="GO" id="GO:0015679">
    <property type="term" value="P:plasma membrane copper ion transport"/>
    <property type="evidence" value="ECO:0007669"/>
    <property type="project" value="TreeGrafter"/>
</dbReference>
<dbReference type="InterPro" id="IPR058792">
    <property type="entry name" value="Beta-barrel_RND_2"/>
</dbReference>
<dbReference type="GO" id="GO:0060003">
    <property type="term" value="P:copper ion export"/>
    <property type="evidence" value="ECO:0007669"/>
    <property type="project" value="TreeGrafter"/>
</dbReference>
<dbReference type="FunFam" id="2.40.420.20:FF:000006">
    <property type="entry name" value="RND family efflux transporter MFP subunit"/>
    <property type="match status" value="1"/>
</dbReference>
<sequence length="397" mass="43104">MTRLRLRVAGGALGALASIFLTAAHAHESPKAQSKSEQHEHHEEAGLKLSERQIAAGNFAIREVTAGILSKRIAVPGTIVPSGEHFAKVSVRLLGTVAELRKRLGDTVREGDVLAIIESREVADAKSEYLAARVAFELQETLFTRSKSLFESKVSSENDFLRAKTLYEDMRIKFDVARQKLFALGLTGDQIAALPKQPVESLRLQELRAPMSGRIAERRVDLGSLVGREGQESELFVIVDSRVVWAELALPAADIAVVREGQQISVETGSGAEPLPATIMFVSPLLDKDTRLARVVASVDNPSHVLRPGMFVTAHIPFQQIKAGIVVPKSAVQTVEGQSAVFVRTSEGFEPRKIITGREDSKSFEVISGLSPGDRIATANTFVLKADLGKGDTEHQH</sequence>
<organism evidence="11 12">
    <name type="scientific">Afipia massiliensis</name>
    <dbReference type="NCBI Taxonomy" id="211460"/>
    <lineage>
        <taxon>Bacteria</taxon>
        <taxon>Pseudomonadati</taxon>
        <taxon>Pseudomonadota</taxon>
        <taxon>Alphaproteobacteria</taxon>
        <taxon>Hyphomicrobiales</taxon>
        <taxon>Nitrobacteraceae</taxon>
        <taxon>Afipia</taxon>
    </lineage>
</organism>
<keyword evidence="2" id="KW-0813">Transport</keyword>
<evidence type="ECO:0000259" key="8">
    <source>
        <dbReference type="Pfam" id="PF25954"/>
    </source>
</evidence>
<keyword evidence="6" id="KW-0732">Signal</keyword>
<dbReference type="Pfam" id="PF25973">
    <property type="entry name" value="BSH_CzcB"/>
    <property type="match status" value="1"/>
</dbReference>
<dbReference type="GO" id="GO:0016020">
    <property type="term" value="C:membrane"/>
    <property type="evidence" value="ECO:0007669"/>
    <property type="project" value="InterPro"/>
</dbReference>
<feature type="chain" id="PRO_5020659879" evidence="6">
    <location>
        <begin position="27"/>
        <end position="397"/>
    </location>
</feature>
<dbReference type="Proteomes" id="UP000034832">
    <property type="component" value="Unassembled WGS sequence"/>
</dbReference>
<dbReference type="Gene3D" id="2.40.30.170">
    <property type="match status" value="1"/>
</dbReference>
<dbReference type="SUPFAM" id="SSF111369">
    <property type="entry name" value="HlyD-like secretion proteins"/>
    <property type="match status" value="1"/>
</dbReference>
<keyword evidence="3" id="KW-0862">Zinc</keyword>
<dbReference type="PANTHER" id="PTHR30097">
    <property type="entry name" value="CATION EFFLUX SYSTEM PROTEIN CUSB"/>
    <property type="match status" value="1"/>
</dbReference>
<evidence type="ECO:0000259" key="9">
    <source>
        <dbReference type="Pfam" id="PF25973"/>
    </source>
</evidence>
<evidence type="ECO:0000313" key="11">
    <source>
        <dbReference type="EMBL" id="TKT73204.1"/>
    </source>
</evidence>
<dbReference type="OrthoDB" id="9774837at2"/>
<dbReference type="InterPro" id="IPR058649">
    <property type="entry name" value="CzcB_C"/>
</dbReference>
<dbReference type="GO" id="GO:0046686">
    <property type="term" value="P:response to cadmium ion"/>
    <property type="evidence" value="ECO:0007669"/>
    <property type="project" value="UniProtKB-KW"/>
</dbReference>
<comment type="function">
    <text evidence="5">CzcA and CzcB together would act in zinc efflux nearly as effectively as the complete czc efflux system (CzcABC). The CzcB protein is thought to funnel zinc cations to the CzcA transport protein.</text>
</comment>
<dbReference type="Pfam" id="PF25954">
    <property type="entry name" value="Beta-barrel_RND_2"/>
    <property type="match status" value="1"/>
</dbReference>
<dbReference type="NCBIfam" id="TIGR01730">
    <property type="entry name" value="RND_mfp"/>
    <property type="match status" value="1"/>
</dbReference>
<dbReference type="InterPro" id="IPR058648">
    <property type="entry name" value="HH_CzcB-like"/>
</dbReference>
<dbReference type="InterPro" id="IPR051909">
    <property type="entry name" value="MFP_Cation_Efflux"/>
</dbReference>
<dbReference type="STRING" id="211460.YH63_00845"/>
<evidence type="ECO:0000259" key="10">
    <source>
        <dbReference type="Pfam" id="PF25975"/>
    </source>
</evidence>
<gene>
    <name evidence="11" type="ORF">YH63_018210</name>
</gene>
<keyword evidence="4" id="KW-0105">Cadmium resistance</keyword>
<dbReference type="InterPro" id="IPR058647">
    <property type="entry name" value="BSH_CzcB-like"/>
</dbReference>
<name>A0A4U6BWD9_9BRAD</name>
<dbReference type="InterPro" id="IPR006143">
    <property type="entry name" value="RND_pump_MFP"/>
</dbReference>
<evidence type="ECO:0000256" key="3">
    <source>
        <dbReference type="ARBA" id="ARBA00022833"/>
    </source>
</evidence>
<feature type="domain" description="CzcB-like barrel-sandwich hybrid" evidence="9">
    <location>
        <begin position="86"/>
        <end position="239"/>
    </location>
</feature>
<proteinExistence type="inferred from homology"/>
<dbReference type="Pfam" id="PF25975">
    <property type="entry name" value="CzcB_C"/>
    <property type="match status" value="1"/>
</dbReference>
<protein>
    <submittedName>
        <fullName evidence="11">Efflux RND transporter periplasmic adaptor subunit</fullName>
    </submittedName>
</protein>
<feature type="domain" description="CzcB-like C-terminal circularly permuted SH3-like" evidence="10">
    <location>
        <begin position="325"/>
        <end position="385"/>
    </location>
</feature>
<accession>A0A4U6BWD9</accession>
<dbReference type="GO" id="GO:0030288">
    <property type="term" value="C:outer membrane-bounded periplasmic space"/>
    <property type="evidence" value="ECO:0007669"/>
    <property type="project" value="TreeGrafter"/>
</dbReference>
<evidence type="ECO:0000259" key="7">
    <source>
        <dbReference type="Pfam" id="PF25893"/>
    </source>
</evidence>
<dbReference type="AlphaFoldDB" id="A0A4U6BWD9"/>
<dbReference type="EMBL" id="LBIA02000001">
    <property type="protein sequence ID" value="TKT73204.1"/>
    <property type="molecule type" value="Genomic_DNA"/>
</dbReference>
<evidence type="ECO:0000256" key="4">
    <source>
        <dbReference type="ARBA" id="ARBA00043263"/>
    </source>
</evidence>
<dbReference type="Gene3D" id="2.40.420.20">
    <property type="match status" value="1"/>
</dbReference>
<evidence type="ECO:0000256" key="2">
    <source>
        <dbReference type="ARBA" id="ARBA00022448"/>
    </source>
</evidence>
<feature type="domain" description="CzcB-like alpha-helical hairpin" evidence="7">
    <location>
        <begin position="124"/>
        <end position="183"/>
    </location>
</feature>
<keyword evidence="12" id="KW-1185">Reference proteome</keyword>
<dbReference type="PANTHER" id="PTHR30097:SF4">
    <property type="entry name" value="SLR6042 PROTEIN"/>
    <property type="match status" value="1"/>
</dbReference>
<dbReference type="Pfam" id="PF25893">
    <property type="entry name" value="HH_CzcB"/>
    <property type="match status" value="1"/>
</dbReference>
<feature type="domain" description="CusB-like beta-barrel" evidence="8">
    <location>
        <begin position="244"/>
        <end position="316"/>
    </location>
</feature>
<dbReference type="FunFam" id="2.40.30.170:FF:000010">
    <property type="entry name" value="Efflux RND transporter periplasmic adaptor subunit"/>
    <property type="match status" value="1"/>
</dbReference>
<feature type="signal peptide" evidence="6">
    <location>
        <begin position="1"/>
        <end position="26"/>
    </location>
</feature>
<reference evidence="11" key="1">
    <citation type="submission" date="2019-04" db="EMBL/GenBank/DDBJ databases">
        <title>Whole genome sequencing of cave bacteria.</title>
        <authorList>
            <person name="Gan H.M."/>
            <person name="Barton H."/>
            <person name="Savka M.A."/>
        </authorList>
    </citation>
    <scope>NUCLEOTIDE SEQUENCE [LARGE SCALE GENOMIC DNA]</scope>
    <source>
        <strain evidence="11">LC387</strain>
    </source>
</reference>
<comment type="caution">
    <text evidence="11">The sequence shown here is derived from an EMBL/GenBank/DDBJ whole genome shotgun (WGS) entry which is preliminary data.</text>
</comment>
<dbReference type="GO" id="GO:0046914">
    <property type="term" value="F:transition metal ion binding"/>
    <property type="evidence" value="ECO:0007669"/>
    <property type="project" value="TreeGrafter"/>
</dbReference>
<evidence type="ECO:0000256" key="1">
    <source>
        <dbReference type="ARBA" id="ARBA00009477"/>
    </source>
</evidence>
<dbReference type="GO" id="GO:0022857">
    <property type="term" value="F:transmembrane transporter activity"/>
    <property type="evidence" value="ECO:0007669"/>
    <property type="project" value="InterPro"/>
</dbReference>
<comment type="similarity">
    <text evidence="1">Belongs to the membrane fusion protein (MFP) (TC 8.A.1) family.</text>
</comment>
<evidence type="ECO:0000256" key="5">
    <source>
        <dbReference type="ARBA" id="ARBA00058766"/>
    </source>
</evidence>
<evidence type="ECO:0000256" key="6">
    <source>
        <dbReference type="SAM" id="SignalP"/>
    </source>
</evidence>